<reference evidence="1 2" key="1">
    <citation type="journal article" date="2019" name="Sci. Rep.">
        <title>Orb-weaving spider Araneus ventricosus genome elucidates the spidroin gene catalogue.</title>
        <authorList>
            <person name="Kono N."/>
            <person name="Nakamura H."/>
            <person name="Ohtoshi R."/>
            <person name="Moran D.A.P."/>
            <person name="Shinohara A."/>
            <person name="Yoshida Y."/>
            <person name="Fujiwara M."/>
            <person name="Mori M."/>
            <person name="Tomita M."/>
            <person name="Arakawa K."/>
        </authorList>
    </citation>
    <scope>NUCLEOTIDE SEQUENCE [LARGE SCALE GENOMIC DNA]</scope>
</reference>
<accession>A0A4Y2HGW2</accession>
<feature type="non-terminal residue" evidence="1">
    <location>
        <position position="1"/>
    </location>
</feature>
<name>A0A4Y2HGW2_ARAVE</name>
<sequence length="41" mass="4326">CQKRNLEPATEVPADVSMCSLLKPLADGELTAARFSSTSTS</sequence>
<dbReference type="AlphaFoldDB" id="A0A4Y2HGW2"/>
<comment type="caution">
    <text evidence="1">The sequence shown here is derived from an EMBL/GenBank/DDBJ whole genome shotgun (WGS) entry which is preliminary data.</text>
</comment>
<evidence type="ECO:0000313" key="1">
    <source>
        <dbReference type="EMBL" id="GBM64572.1"/>
    </source>
</evidence>
<gene>
    <name evidence="1" type="ORF">AVEN_56547_1</name>
</gene>
<evidence type="ECO:0000313" key="2">
    <source>
        <dbReference type="Proteomes" id="UP000499080"/>
    </source>
</evidence>
<keyword evidence="2" id="KW-1185">Reference proteome</keyword>
<dbReference type="EMBL" id="BGPR01001936">
    <property type="protein sequence ID" value="GBM64572.1"/>
    <property type="molecule type" value="Genomic_DNA"/>
</dbReference>
<protein>
    <submittedName>
        <fullName evidence="1">Uncharacterized protein</fullName>
    </submittedName>
</protein>
<organism evidence="1 2">
    <name type="scientific">Araneus ventricosus</name>
    <name type="common">Orbweaver spider</name>
    <name type="synonym">Epeira ventricosa</name>
    <dbReference type="NCBI Taxonomy" id="182803"/>
    <lineage>
        <taxon>Eukaryota</taxon>
        <taxon>Metazoa</taxon>
        <taxon>Ecdysozoa</taxon>
        <taxon>Arthropoda</taxon>
        <taxon>Chelicerata</taxon>
        <taxon>Arachnida</taxon>
        <taxon>Araneae</taxon>
        <taxon>Araneomorphae</taxon>
        <taxon>Entelegynae</taxon>
        <taxon>Araneoidea</taxon>
        <taxon>Araneidae</taxon>
        <taxon>Araneus</taxon>
    </lineage>
</organism>
<proteinExistence type="predicted"/>
<dbReference type="Proteomes" id="UP000499080">
    <property type="component" value="Unassembled WGS sequence"/>
</dbReference>